<evidence type="ECO:0000313" key="15">
    <source>
        <dbReference type="EMBL" id="EHY31325.1"/>
    </source>
</evidence>
<dbReference type="InterPro" id="IPR013317">
    <property type="entry name" value="DnaA_dom"/>
</dbReference>
<dbReference type="RefSeq" id="WP_008542189.1">
    <property type="nucleotide sequence ID" value="NZ_JH604957.1"/>
</dbReference>
<feature type="binding site" evidence="8">
    <location>
        <position position="159"/>
    </location>
    <ligand>
        <name>ATP</name>
        <dbReference type="ChEBI" id="CHEBI:30616"/>
    </ligand>
</feature>
<feature type="region of interest" description="Domain IV, binds dsDNA" evidence="8">
    <location>
        <begin position="335"/>
        <end position="457"/>
    </location>
</feature>
<dbReference type="Gene3D" id="3.30.300.180">
    <property type="match status" value="1"/>
</dbReference>
<accession>H3KEY0</accession>
<comment type="subcellular location">
    <subcellularLocation>
        <location evidence="8">Cytoplasm</location>
    </subcellularLocation>
</comment>
<comment type="caution">
    <text evidence="15">The sequence shown here is derived from an EMBL/GenBank/DDBJ whole genome shotgun (WGS) entry which is preliminary data.</text>
</comment>
<dbReference type="PRINTS" id="PR00051">
    <property type="entry name" value="DNAA"/>
</dbReference>
<evidence type="ECO:0000259" key="14">
    <source>
        <dbReference type="SMART" id="SM00760"/>
    </source>
</evidence>
<feature type="region of interest" description="Disordered" evidence="12">
    <location>
        <begin position="84"/>
        <end position="105"/>
    </location>
</feature>
<evidence type="ECO:0000256" key="1">
    <source>
        <dbReference type="ARBA" id="ARBA00006583"/>
    </source>
</evidence>
<dbReference type="GO" id="GO:0005524">
    <property type="term" value="F:ATP binding"/>
    <property type="evidence" value="ECO:0007669"/>
    <property type="project" value="UniProtKB-UniRule"/>
</dbReference>
<evidence type="ECO:0000256" key="2">
    <source>
        <dbReference type="ARBA" id="ARBA00022490"/>
    </source>
</evidence>
<reference evidence="15 16" key="1">
    <citation type="submission" date="2011-11" db="EMBL/GenBank/DDBJ databases">
        <authorList>
            <person name="Weinstock G."/>
            <person name="Sodergren E."/>
            <person name="Clifton S."/>
            <person name="Fulton L."/>
            <person name="Fulton B."/>
            <person name="Courtney L."/>
            <person name="Fronick C."/>
            <person name="Harrison M."/>
            <person name="Strong C."/>
            <person name="Farmer C."/>
            <person name="Delahaunty K."/>
            <person name="Markovic C."/>
            <person name="Hall O."/>
            <person name="Minx P."/>
            <person name="Tomlinson C."/>
            <person name="Mitreva M."/>
            <person name="Hou S."/>
            <person name="Chen J."/>
            <person name="Wollam A."/>
            <person name="Pepin K.H."/>
            <person name="Johnson M."/>
            <person name="Bhonagiri V."/>
            <person name="Zhang X."/>
            <person name="Suruliraj S."/>
            <person name="Warren W."/>
            <person name="Chinwalla A."/>
            <person name="Mardis E.R."/>
            <person name="Wilson R.K."/>
        </authorList>
    </citation>
    <scope>NUCLEOTIDE SEQUENCE [LARGE SCALE GENOMIC DNA]</scope>
    <source>
        <strain evidence="15 16">YIT 11816</strain>
    </source>
</reference>
<evidence type="ECO:0000256" key="9">
    <source>
        <dbReference type="NCBIfam" id="TIGR00362"/>
    </source>
</evidence>
<comment type="subunit">
    <text evidence="8">Oligomerizes as a right-handed, spiral filament on DNA at oriC.</text>
</comment>
<dbReference type="GO" id="GO:0005886">
    <property type="term" value="C:plasma membrane"/>
    <property type="evidence" value="ECO:0007669"/>
    <property type="project" value="TreeGrafter"/>
</dbReference>
<dbReference type="SMART" id="SM00760">
    <property type="entry name" value="Bac_DnaA_C"/>
    <property type="match status" value="1"/>
</dbReference>
<keyword evidence="16" id="KW-1185">Reference proteome</keyword>
<evidence type="ECO:0000256" key="6">
    <source>
        <dbReference type="ARBA" id="ARBA00023121"/>
    </source>
</evidence>
<evidence type="ECO:0000256" key="10">
    <source>
        <dbReference type="RuleBase" id="RU000577"/>
    </source>
</evidence>
<dbReference type="InterPro" id="IPR027417">
    <property type="entry name" value="P-loop_NTPase"/>
</dbReference>
<keyword evidence="4 8" id="KW-0547">Nucleotide-binding</keyword>
<organism evidence="15 16">
    <name type="scientific">Sutterella parvirubra YIT 11816</name>
    <dbReference type="NCBI Taxonomy" id="762967"/>
    <lineage>
        <taxon>Bacteria</taxon>
        <taxon>Pseudomonadati</taxon>
        <taxon>Pseudomonadota</taxon>
        <taxon>Betaproteobacteria</taxon>
        <taxon>Burkholderiales</taxon>
        <taxon>Sutterellaceae</taxon>
        <taxon>Sutterella</taxon>
    </lineage>
</organism>
<dbReference type="SUPFAM" id="SSF48295">
    <property type="entry name" value="TrpR-like"/>
    <property type="match status" value="1"/>
</dbReference>
<comment type="domain">
    <text evidence="8">Domain I is involved in oligomerization and binding regulators, domain II is flexibile and of varying length in different bacteria, domain III forms the AAA+ region, while domain IV binds dsDNA.</text>
</comment>
<evidence type="ECO:0000313" key="16">
    <source>
        <dbReference type="Proteomes" id="UP000004956"/>
    </source>
</evidence>
<dbReference type="SUPFAM" id="SSF52540">
    <property type="entry name" value="P-loop containing nucleoside triphosphate hydrolases"/>
    <property type="match status" value="1"/>
</dbReference>
<protein>
    <recommendedName>
        <fullName evidence="8 9">Chromosomal replication initiator protein DnaA</fullName>
    </recommendedName>
</protein>
<dbReference type="GO" id="GO:0003688">
    <property type="term" value="F:DNA replication origin binding"/>
    <property type="evidence" value="ECO:0007669"/>
    <property type="project" value="UniProtKB-UniRule"/>
</dbReference>
<feature type="binding site" evidence="8">
    <location>
        <position position="160"/>
    </location>
    <ligand>
        <name>ATP</name>
        <dbReference type="ChEBI" id="CHEBI:30616"/>
    </ligand>
</feature>
<dbReference type="InterPro" id="IPR055199">
    <property type="entry name" value="Hda_lid"/>
</dbReference>
<dbReference type="SMART" id="SM00382">
    <property type="entry name" value="AAA"/>
    <property type="match status" value="1"/>
</dbReference>
<dbReference type="Proteomes" id="UP000004956">
    <property type="component" value="Unassembled WGS sequence"/>
</dbReference>
<dbReference type="InterPro" id="IPR018312">
    <property type="entry name" value="Chromosome_initiator_DnaA_CS"/>
</dbReference>
<dbReference type="GO" id="GO:0006270">
    <property type="term" value="P:DNA replication initiation"/>
    <property type="evidence" value="ECO:0007669"/>
    <property type="project" value="UniProtKB-UniRule"/>
</dbReference>
<name>H3KEY0_9BURK</name>
<dbReference type="CDD" id="cd00009">
    <property type="entry name" value="AAA"/>
    <property type="match status" value="1"/>
</dbReference>
<evidence type="ECO:0000256" key="4">
    <source>
        <dbReference type="ARBA" id="ARBA00022741"/>
    </source>
</evidence>
<feature type="binding site" evidence="8">
    <location>
        <position position="158"/>
    </location>
    <ligand>
        <name>ATP</name>
        <dbReference type="ChEBI" id="CHEBI:30616"/>
    </ligand>
</feature>
<dbReference type="PANTHER" id="PTHR30050">
    <property type="entry name" value="CHROMOSOMAL REPLICATION INITIATOR PROTEIN DNAA"/>
    <property type="match status" value="1"/>
</dbReference>
<dbReference type="NCBIfam" id="TIGR00362">
    <property type="entry name" value="DnaA"/>
    <property type="match status" value="1"/>
</dbReference>
<dbReference type="HOGENOM" id="CLU_026910_0_1_4"/>
<feature type="domain" description="Chromosomal replication initiator DnaA C-terminal" evidence="14">
    <location>
        <begin position="365"/>
        <end position="434"/>
    </location>
</feature>
<dbReference type="InterPro" id="IPR001957">
    <property type="entry name" value="Chromosome_initiator_DnaA"/>
</dbReference>
<evidence type="ECO:0000256" key="11">
    <source>
        <dbReference type="RuleBase" id="RU004227"/>
    </source>
</evidence>
<dbReference type="GO" id="GO:0008289">
    <property type="term" value="F:lipid binding"/>
    <property type="evidence" value="ECO:0007669"/>
    <property type="project" value="UniProtKB-KW"/>
</dbReference>
<dbReference type="STRING" id="762967.HMPREF9440_01295"/>
<dbReference type="InterPro" id="IPR013159">
    <property type="entry name" value="DnaA_C"/>
</dbReference>
<dbReference type="Pfam" id="PF08299">
    <property type="entry name" value="Bac_DnaA_C"/>
    <property type="match status" value="1"/>
</dbReference>
<dbReference type="InterPro" id="IPR010921">
    <property type="entry name" value="Trp_repressor/repl_initiator"/>
</dbReference>
<feature type="region of interest" description="Domain I, interacts with DnaA modulators" evidence="8">
    <location>
        <begin position="1"/>
        <end position="92"/>
    </location>
</feature>
<keyword evidence="3 8" id="KW-0235">DNA replication</keyword>
<evidence type="ECO:0000256" key="3">
    <source>
        <dbReference type="ARBA" id="ARBA00022705"/>
    </source>
</evidence>
<keyword evidence="7 8" id="KW-0238">DNA-binding</keyword>
<dbReference type="Pfam" id="PF00308">
    <property type="entry name" value="Bac_DnaA"/>
    <property type="match status" value="1"/>
</dbReference>
<comment type="function">
    <text evidence="8 10">Plays an essential role in the initiation and regulation of chromosomal replication. ATP-DnaA binds to the origin of replication (oriC) to initiate formation of the DNA replication initiation complex once per cell cycle. Binds the DnaA box (a 9 base pair repeat at the origin) and separates the double-stranded (ds)DNA. Forms a right-handed helical filament on oriC DNA; dsDNA binds to the exterior of the filament while single-stranded (ss)DNA is stabiized in the filament's interior. The ATP-DnaA-oriC complex binds and stabilizes one strand of the AT-rich DNA unwinding element (DUE), permitting loading of DNA polymerase. After initiation quickly degrades to an ADP-DnaA complex that is not apt for DNA replication. Binds acidic phospholipids.</text>
</comment>
<dbReference type="InterPro" id="IPR020591">
    <property type="entry name" value="Chromosome_initiator_DnaA-like"/>
</dbReference>
<dbReference type="Gene3D" id="1.10.1750.10">
    <property type="match status" value="1"/>
</dbReference>
<evidence type="ECO:0000259" key="13">
    <source>
        <dbReference type="SMART" id="SM00382"/>
    </source>
</evidence>
<dbReference type="GO" id="GO:0005737">
    <property type="term" value="C:cytoplasm"/>
    <property type="evidence" value="ECO:0007669"/>
    <property type="project" value="UniProtKB-SubCell"/>
</dbReference>
<dbReference type="Gene3D" id="3.40.50.300">
    <property type="entry name" value="P-loop containing nucleotide triphosphate hydrolases"/>
    <property type="match status" value="1"/>
</dbReference>
<gene>
    <name evidence="8" type="primary">dnaA</name>
    <name evidence="15" type="ORF">HMPREF9440_01295</name>
</gene>
<dbReference type="PANTHER" id="PTHR30050:SF2">
    <property type="entry name" value="CHROMOSOMAL REPLICATION INITIATOR PROTEIN DNAA"/>
    <property type="match status" value="1"/>
</dbReference>
<evidence type="ECO:0000256" key="7">
    <source>
        <dbReference type="ARBA" id="ARBA00023125"/>
    </source>
</evidence>
<keyword evidence="6 8" id="KW-0446">Lipid-binding</keyword>
<feature type="domain" description="AAA+ ATPase" evidence="13">
    <location>
        <begin position="145"/>
        <end position="285"/>
    </location>
</feature>
<comment type="similarity">
    <text evidence="1 8 11">Belongs to the DnaA family.</text>
</comment>
<dbReference type="AlphaFoldDB" id="H3KEY0"/>
<evidence type="ECO:0000256" key="5">
    <source>
        <dbReference type="ARBA" id="ARBA00022840"/>
    </source>
</evidence>
<keyword evidence="2 8" id="KW-0963">Cytoplasm</keyword>
<dbReference type="PATRIC" id="fig|762967.3.peg.1018"/>
<dbReference type="PROSITE" id="PS01008">
    <property type="entry name" value="DNAA"/>
    <property type="match status" value="1"/>
</dbReference>
<dbReference type="Gene3D" id="1.10.8.60">
    <property type="match status" value="1"/>
</dbReference>
<dbReference type="CDD" id="cd06571">
    <property type="entry name" value="Bac_DnaA_C"/>
    <property type="match status" value="1"/>
</dbReference>
<evidence type="ECO:0000256" key="8">
    <source>
        <dbReference type="HAMAP-Rule" id="MF_00377"/>
    </source>
</evidence>
<feature type="binding site" evidence="8">
    <location>
        <position position="156"/>
    </location>
    <ligand>
        <name>ATP</name>
        <dbReference type="ChEBI" id="CHEBI:30616"/>
    </ligand>
</feature>
<dbReference type="GO" id="GO:0006275">
    <property type="term" value="P:regulation of DNA replication"/>
    <property type="evidence" value="ECO:0007669"/>
    <property type="project" value="UniProtKB-UniRule"/>
</dbReference>
<dbReference type="OrthoDB" id="9807019at2"/>
<dbReference type="HAMAP" id="MF_00377">
    <property type="entry name" value="DnaA_bact"/>
    <property type="match status" value="1"/>
</dbReference>
<sequence length="457" mass="50924">MNDFWTACLERLKEIVAATPSIYRLWISTLTVVDWNPKTGRLKLAAPQQKVQLIRQAYTKIIQQAAGTVAGRTVTVTFVSEEDAEKQEAPAAPAPAPARAKGKAATDRESMGLIERFTFDTYVSGSANQLAVAAAQHVASTPGHSYNPLYIYGGVGLGKTHLMQAIGHKYLDLHPSAKVRCVTAQNFINEYTQAVRESGAKGPGVLEQFDERYRNLDLLLIDDVQSLSGAKGSQAQFFRAFEALVPHNKQVVLTSDTYARGLKDIEPRLVSRLAQGLTVAIEPPEYEMRLAILQNKAQRLGIDFPTDVASFIAKRLKSNIRELEGALQQVVAYLQFQPQDERMITVDMVKRVLRDRLEASDGYITIEAIQKTVADYYKLKVADMHSKRRPANIARPRQIAMYLSKQMTNKSLVEIGESFGGRDHATVLHAVRKIEQERASKADLNHELHVLEQMIRG</sequence>
<dbReference type="EMBL" id="AFBQ01000179">
    <property type="protein sequence ID" value="EHY31325.1"/>
    <property type="molecule type" value="Genomic_DNA"/>
</dbReference>
<evidence type="ECO:0000256" key="12">
    <source>
        <dbReference type="SAM" id="MobiDB-lite"/>
    </source>
</evidence>
<dbReference type="Pfam" id="PF22688">
    <property type="entry name" value="Hda_lid"/>
    <property type="match status" value="1"/>
</dbReference>
<keyword evidence="5 8" id="KW-0067">ATP-binding</keyword>
<dbReference type="InterPro" id="IPR038454">
    <property type="entry name" value="DnaA_N_sf"/>
</dbReference>
<dbReference type="InterPro" id="IPR003593">
    <property type="entry name" value="AAA+_ATPase"/>
</dbReference>
<proteinExistence type="inferred from homology"/>
<comment type="caution">
    <text evidence="8">Lacks conserved residue(s) required for the propagation of feature annotation.</text>
</comment>